<dbReference type="InterPro" id="IPR012967">
    <property type="entry name" value="COMT_dimerisation"/>
</dbReference>
<keyword evidence="7" id="KW-1185">Reference proteome</keyword>
<keyword evidence="2" id="KW-0808">Transferase</keyword>
<dbReference type="GO" id="GO:0046983">
    <property type="term" value="F:protein dimerization activity"/>
    <property type="evidence" value="ECO:0007669"/>
    <property type="project" value="InterPro"/>
</dbReference>
<dbReference type="Pfam" id="PF08100">
    <property type="entry name" value="Dimerisation"/>
    <property type="match status" value="1"/>
</dbReference>
<feature type="domain" description="O-methyltransferase C-terminal" evidence="4">
    <location>
        <begin position="229"/>
        <end position="426"/>
    </location>
</feature>
<evidence type="ECO:0000259" key="4">
    <source>
        <dbReference type="Pfam" id="PF00891"/>
    </source>
</evidence>
<dbReference type="InterPro" id="IPR036388">
    <property type="entry name" value="WH-like_DNA-bd_sf"/>
</dbReference>
<name>A0A101MCH0_PENFR</name>
<dbReference type="GO" id="GO:0008171">
    <property type="term" value="F:O-methyltransferase activity"/>
    <property type="evidence" value="ECO:0007669"/>
    <property type="project" value="InterPro"/>
</dbReference>
<protein>
    <submittedName>
        <fullName evidence="6">Uncharacterized protein</fullName>
    </submittedName>
</protein>
<keyword evidence="1" id="KW-0489">Methyltransferase</keyword>
<evidence type="ECO:0000256" key="1">
    <source>
        <dbReference type="ARBA" id="ARBA00022603"/>
    </source>
</evidence>
<evidence type="ECO:0000313" key="6">
    <source>
        <dbReference type="EMBL" id="KUM57958.1"/>
    </source>
</evidence>
<dbReference type="Gene3D" id="3.40.50.150">
    <property type="entry name" value="Vaccinia Virus protein VP39"/>
    <property type="match status" value="1"/>
</dbReference>
<comment type="caution">
    <text evidence="6">The sequence shown here is derived from an EMBL/GenBank/DDBJ whole genome shotgun (WGS) entry which is preliminary data.</text>
</comment>
<evidence type="ECO:0000259" key="5">
    <source>
        <dbReference type="Pfam" id="PF08100"/>
    </source>
</evidence>
<dbReference type="InterPro" id="IPR029063">
    <property type="entry name" value="SAM-dependent_MTases_sf"/>
</dbReference>
<dbReference type="AlphaFoldDB" id="A0A101MCH0"/>
<dbReference type="Pfam" id="PF00891">
    <property type="entry name" value="Methyltransf_2"/>
    <property type="match status" value="1"/>
</dbReference>
<dbReference type="SUPFAM" id="SSF46785">
    <property type="entry name" value="Winged helix' DNA-binding domain"/>
    <property type="match status" value="1"/>
</dbReference>
<keyword evidence="3" id="KW-0949">S-adenosyl-L-methionine</keyword>
<reference evidence="6 7" key="1">
    <citation type="submission" date="2015-10" db="EMBL/GenBank/DDBJ databases">
        <title>Genome sequencing of Penicillium freii.</title>
        <authorList>
            <person name="Nguyen H.D."/>
            <person name="Visagie C.M."/>
            <person name="Seifert K.A."/>
        </authorList>
    </citation>
    <scope>NUCLEOTIDE SEQUENCE [LARGE SCALE GENOMIC DNA]</scope>
    <source>
        <strain evidence="6 7">DAOM 242723</strain>
    </source>
</reference>
<gene>
    <name evidence="6" type="ORF">ACN42_g9203</name>
</gene>
<dbReference type="InterPro" id="IPR036390">
    <property type="entry name" value="WH_DNA-bd_sf"/>
</dbReference>
<evidence type="ECO:0000313" key="7">
    <source>
        <dbReference type="Proteomes" id="UP000055045"/>
    </source>
</evidence>
<dbReference type="OrthoDB" id="1535081at2759"/>
<dbReference type="SUPFAM" id="SSF53335">
    <property type="entry name" value="S-adenosyl-L-methionine-dependent methyltransferases"/>
    <property type="match status" value="1"/>
</dbReference>
<dbReference type="InterPro" id="IPR001077">
    <property type="entry name" value="COMT_C"/>
</dbReference>
<dbReference type="PROSITE" id="PS51683">
    <property type="entry name" value="SAM_OMT_II"/>
    <property type="match status" value="1"/>
</dbReference>
<dbReference type="Proteomes" id="UP000055045">
    <property type="component" value="Unassembled WGS sequence"/>
</dbReference>
<accession>A0A101MCH0</accession>
<proteinExistence type="predicted"/>
<dbReference type="InterPro" id="IPR016461">
    <property type="entry name" value="COMT-like"/>
</dbReference>
<dbReference type="GO" id="GO:0044550">
    <property type="term" value="P:secondary metabolite biosynthetic process"/>
    <property type="evidence" value="ECO:0007669"/>
    <property type="project" value="UniProtKB-ARBA"/>
</dbReference>
<dbReference type="PANTHER" id="PTHR43712">
    <property type="entry name" value="PUTATIVE (AFU_ORTHOLOGUE AFUA_4G14580)-RELATED"/>
    <property type="match status" value="1"/>
</dbReference>
<sequence>MGPAGYTCDVKIAPKRGHCLETSFDLSQFRRHPNEPYSVLQTQKFPTLDVEILIMDIPQLIESIQLATSSGNLESLDPQQQAQLYEACDRLRSQCESPLDKTLRLLYTCHQAIAVRLAVDLKLFDAIAKRASEEEDGKVRVGQLSEDVKADPKLVGRIMRSLVPLDILKQHTSDTFSSTRFTTAYISTSWMSAAVIFFTHMFLFISQLPEYFKEKGWKTPDDIDDSPWNFATGSKSGYFNYMASKPYYQDAFDTVMASPYRRDEKSWLDFFPVEEKLQVQSPSDVLLVDVGGGRGKDLQTFRERFPDLPGRLVLQDLGHVCETADIPSGIETQVHNFFDEQPIKGAKAYYLRTVLHDWPDKQAVMILSRLREAMAPDSSLLIHEKAMPETNIPWMAAIGDLTMMTAFSSLERTKNEWETLLKRAGLEVTQFWKPEGSDGQQQVIIECAVQIAG</sequence>
<evidence type="ECO:0000256" key="3">
    <source>
        <dbReference type="ARBA" id="ARBA00022691"/>
    </source>
</evidence>
<dbReference type="STRING" id="48697.A0A101MCH0"/>
<evidence type="ECO:0000256" key="2">
    <source>
        <dbReference type="ARBA" id="ARBA00022679"/>
    </source>
</evidence>
<dbReference type="Gene3D" id="1.10.10.10">
    <property type="entry name" value="Winged helix-like DNA-binding domain superfamily/Winged helix DNA-binding domain"/>
    <property type="match status" value="1"/>
</dbReference>
<organism evidence="6 7">
    <name type="scientific">Penicillium freii</name>
    <dbReference type="NCBI Taxonomy" id="48697"/>
    <lineage>
        <taxon>Eukaryota</taxon>
        <taxon>Fungi</taxon>
        <taxon>Dikarya</taxon>
        <taxon>Ascomycota</taxon>
        <taxon>Pezizomycotina</taxon>
        <taxon>Eurotiomycetes</taxon>
        <taxon>Eurotiomycetidae</taxon>
        <taxon>Eurotiales</taxon>
        <taxon>Aspergillaceae</taxon>
        <taxon>Penicillium</taxon>
    </lineage>
</organism>
<dbReference type="GO" id="GO:0032259">
    <property type="term" value="P:methylation"/>
    <property type="evidence" value="ECO:0007669"/>
    <property type="project" value="UniProtKB-KW"/>
</dbReference>
<dbReference type="EMBL" id="LLXE01000320">
    <property type="protein sequence ID" value="KUM57958.1"/>
    <property type="molecule type" value="Genomic_DNA"/>
</dbReference>
<dbReference type="PANTHER" id="PTHR43712:SF11">
    <property type="entry name" value="O-METHYLTRANSFERASE (AFU_ORTHOLOGUE AFUA_2G17820)-RELATED"/>
    <property type="match status" value="1"/>
</dbReference>
<feature type="domain" description="O-methyltransferase dimerisation" evidence="5">
    <location>
        <begin position="114"/>
        <end position="186"/>
    </location>
</feature>